<evidence type="ECO:0000313" key="3">
    <source>
        <dbReference type="Proteomes" id="UP000193944"/>
    </source>
</evidence>
<evidence type="ECO:0000256" key="1">
    <source>
        <dbReference type="SAM" id="Phobius"/>
    </source>
</evidence>
<feature type="transmembrane region" description="Helical" evidence="1">
    <location>
        <begin position="96"/>
        <end position="113"/>
    </location>
</feature>
<dbReference type="EMBL" id="MCFG01000388">
    <property type="protein sequence ID" value="ORX73433.1"/>
    <property type="molecule type" value="Genomic_DNA"/>
</dbReference>
<keyword evidence="1" id="KW-0812">Transmembrane</keyword>
<protein>
    <submittedName>
        <fullName evidence="2">Uncharacterized protein</fullName>
    </submittedName>
</protein>
<dbReference type="OrthoDB" id="10513121at2759"/>
<dbReference type="AlphaFoldDB" id="A0A1Y1WIW0"/>
<organism evidence="2 3">
    <name type="scientific">Anaeromyces robustus</name>
    <dbReference type="NCBI Taxonomy" id="1754192"/>
    <lineage>
        <taxon>Eukaryota</taxon>
        <taxon>Fungi</taxon>
        <taxon>Fungi incertae sedis</taxon>
        <taxon>Chytridiomycota</taxon>
        <taxon>Chytridiomycota incertae sedis</taxon>
        <taxon>Neocallimastigomycetes</taxon>
        <taxon>Neocallimastigales</taxon>
        <taxon>Neocallimastigaceae</taxon>
        <taxon>Anaeromyces</taxon>
    </lineage>
</organism>
<reference evidence="2 3" key="2">
    <citation type="submission" date="2016-08" db="EMBL/GenBank/DDBJ databases">
        <title>Pervasive Adenine N6-methylation of Active Genes in Fungi.</title>
        <authorList>
            <consortium name="DOE Joint Genome Institute"/>
            <person name="Mondo S.J."/>
            <person name="Dannebaum R.O."/>
            <person name="Kuo R.C."/>
            <person name="Labutti K."/>
            <person name="Haridas S."/>
            <person name="Kuo A."/>
            <person name="Salamov A."/>
            <person name="Ahrendt S.R."/>
            <person name="Lipzen A."/>
            <person name="Sullivan W."/>
            <person name="Andreopoulos W.B."/>
            <person name="Clum A."/>
            <person name="Lindquist E."/>
            <person name="Daum C."/>
            <person name="Ramamoorthy G.K."/>
            <person name="Gryganskyi A."/>
            <person name="Culley D."/>
            <person name="Magnuson J.K."/>
            <person name="James T.Y."/>
            <person name="O'Malley M.A."/>
            <person name="Stajich J.E."/>
            <person name="Spatafora J.W."/>
            <person name="Visel A."/>
            <person name="Grigoriev I.V."/>
        </authorList>
    </citation>
    <scope>NUCLEOTIDE SEQUENCE [LARGE SCALE GENOMIC DNA]</scope>
    <source>
        <strain evidence="2 3">S4</strain>
    </source>
</reference>
<keyword evidence="1" id="KW-0472">Membrane</keyword>
<accession>A0A1Y1WIW0</accession>
<keyword evidence="1" id="KW-1133">Transmembrane helix</keyword>
<feature type="non-terminal residue" evidence="2">
    <location>
        <position position="183"/>
    </location>
</feature>
<keyword evidence="3" id="KW-1185">Reference proteome</keyword>
<proteinExistence type="predicted"/>
<sequence>MAYYNSTQFSEYNEFCQDEPYDNFFEGLCIRMKFTTCFLNVLQFFLVALMHLNVGKGMYWKILYIASAAGMIGGISEHATIAYYCTEDRINTPRGYIIPFLINEVFWIIKEYAVPFLNLIKLKAFSEGSKFYKMFKYIIIFLFFIFTGCRLFIGYARMTAGSVVSRNSRYGHAAAFTVTGIAD</sequence>
<dbReference type="Proteomes" id="UP000193944">
    <property type="component" value="Unassembled WGS sequence"/>
</dbReference>
<feature type="transmembrane region" description="Helical" evidence="1">
    <location>
        <begin position="30"/>
        <end position="50"/>
    </location>
</feature>
<name>A0A1Y1WIW0_9FUNG</name>
<evidence type="ECO:0000313" key="2">
    <source>
        <dbReference type="EMBL" id="ORX73433.1"/>
    </source>
</evidence>
<feature type="transmembrane region" description="Helical" evidence="1">
    <location>
        <begin position="62"/>
        <end position="84"/>
    </location>
</feature>
<comment type="caution">
    <text evidence="2">The sequence shown here is derived from an EMBL/GenBank/DDBJ whole genome shotgun (WGS) entry which is preliminary data.</text>
</comment>
<gene>
    <name evidence="2" type="ORF">BCR32DRAFT_305211</name>
</gene>
<feature type="transmembrane region" description="Helical" evidence="1">
    <location>
        <begin position="134"/>
        <end position="153"/>
    </location>
</feature>
<reference evidence="2 3" key="1">
    <citation type="submission" date="2016-08" db="EMBL/GenBank/DDBJ databases">
        <title>A Parts List for Fungal Cellulosomes Revealed by Comparative Genomics.</title>
        <authorList>
            <consortium name="DOE Joint Genome Institute"/>
            <person name="Haitjema C.H."/>
            <person name="Gilmore S.P."/>
            <person name="Henske J.K."/>
            <person name="Solomon K.V."/>
            <person name="De Groot R."/>
            <person name="Kuo A."/>
            <person name="Mondo S.J."/>
            <person name="Salamov A.A."/>
            <person name="Labutti K."/>
            <person name="Zhao Z."/>
            <person name="Chiniquy J."/>
            <person name="Barry K."/>
            <person name="Brewer H.M."/>
            <person name="Purvine S.O."/>
            <person name="Wright A.T."/>
            <person name="Boxma B."/>
            <person name="Van Alen T."/>
            <person name="Hackstein J.H."/>
            <person name="Baker S.E."/>
            <person name="Grigoriev I.V."/>
            <person name="O'Malley M.A."/>
        </authorList>
    </citation>
    <scope>NUCLEOTIDE SEQUENCE [LARGE SCALE GENOMIC DNA]</scope>
    <source>
        <strain evidence="2 3">S4</strain>
    </source>
</reference>